<sequence length="139" mass="15064">MTGEGRTAAAPMLVYDGDCGFCTRTVRLAERLPVRADLIPWQEADLVRLGVSEERAAHEVLWVEPSGRVEGGADAVAEVFRHARRPWPLLGGAMKLPVIRSAAVWGYRRIAANRYRLPGATPACRLPPAERPGARGAPG</sequence>
<dbReference type="AlphaFoldDB" id="A0A7W9YKC2"/>
<reference evidence="1 2" key="1">
    <citation type="submission" date="2020-08" db="EMBL/GenBank/DDBJ databases">
        <title>Sequencing the genomes of 1000 actinobacteria strains.</title>
        <authorList>
            <person name="Klenk H.-P."/>
        </authorList>
    </citation>
    <scope>NUCLEOTIDE SEQUENCE [LARGE SCALE GENOMIC DNA]</scope>
    <source>
        <strain evidence="1 2">DSM 46659</strain>
    </source>
</reference>
<dbReference type="RefSeq" id="WP_184077340.1">
    <property type="nucleotide sequence ID" value="NZ_JACHDS010000001.1"/>
</dbReference>
<dbReference type="Proteomes" id="UP000546642">
    <property type="component" value="Unassembled WGS sequence"/>
</dbReference>
<comment type="caution">
    <text evidence="1">The sequence shown here is derived from an EMBL/GenBank/DDBJ whole genome shotgun (WGS) entry which is preliminary data.</text>
</comment>
<gene>
    <name evidence="1" type="ORF">HNR23_003815</name>
</gene>
<evidence type="ECO:0000313" key="1">
    <source>
        <dbReference type="EMBL" id="MBB6173755.1"/>
    </source>
</evidence>
<protein>
    <submittedName>
        <fullName evidence="1">Putative DCC family thiol-disulfide oxidoreductase YuxK</fullName>
    </submittedName>
</protein>
<dbReference type="InterPro" id="IPR007263">
    <property type="entry name" value="DCC1-like"/>
</dbReference>
<organism evidence="1 2">
    <name type="scientific">Nocardiopsis mwathae</name>
    <dbReference type="NCBI Taxonomy" id="1472723"/>
    <lineage>
        <taxon>Bacteria</taxon>
        <taxon>Bacillati</taxon>
        <taxon>Actinomycetota</taxon>
        <taxon>Actinomycetes</taxon>
        <taxon>Streptosporangiales</taxon>
        <taxon>Nocardiopsidaceae</taxon>
        <taxon>Nocardiopsis</taxon>
    </lineage>
</organism>
<keyword evidence="2" id="KW-1185">Reference proteome</keyword>
<evidence type="ECO:0000313" key="2">
    <source>
        <dbReference type="Proteomes" id="UP000546642"/>
    </source>
</evidence>
<name>A0A7W9YKC2_9ACTN</name>
<accession>A0A7W9YKC2</accession>
<dbReference type="Pfam" id="PF04134">
    <property type="entry name" value="DCC1-like"/>
    <property type="match status" value="1"/>
</dbReference>
<proteinExistence type="predicted"/>
<dbReference type="GO" id="GO:0015035">
    <property type="term" value="F:protein-disulfide reductase activity"/>
    <property type="evidence" value="ECO:0007669"/>
    <property type="project" value="InterPro"/>
</dbReference>
<dbReference type="EMBL" id="JACHDS010000001">
    <property type="protein sequence ID" value="MBB6173755.1"/>
    <property type="molecule type" value="Genomic_DNA"/>
</dbReference>